<dbReference type="AlphaFoldDB" id="A0A1J5FJG9"/>
<organism evidence="3 4">
    <name type="scientific">Candidatus Kuenenbacteria bacterium CG2_30_39_24</name>
    <dbReference type="NCBI Taxonomy" id="1805236"/>
    <lineage>
        <taxon>Bacteria</taxon>
        <taxon>Candidatus Kueneniibacteriota</taxon>
    </lineage>
</organism>
<dbReference type="EMBL" id="MNYR01000038">
    <property type="protein sequence ID" value="OIP55694.1"/>
    <property type="molecule type" value="Genomic_DNA"/>
</dbReference>
<protein>
    <submittedName>
        <fullName evidence="3">Uncharacterized protein</fullName>
    </submittedName>
</protein>
<name>A0A1J5FJG9_9BACT</name>
<keyword evidence="2" id="KW-0812">Transmembrane</keyword>
<dbReference type="Proteomes" id="UP000183922">
    <property type="component" value="Unassembled WGS sequence"/>
</dbReference>
<comment type="caution">
    <text evidence="3">The sequence shown here is derived from an EMBL/GenBank/DDBJ whole genome shotgun (WGS) entry which is preliminary data.</text>
</comment>
<sequence>MLAKAKISQKRLIIYILIIILMVVGNIYIFQKNSGSNIDEIDSTMMNMPLNEEGITDYSLPSADKNTSQPGGKEISSPIEHNLFTALKKIGDWPIIPKNVGKADPFAPLSELIKEKGE</sequence>
<gene>
    <name evidence="3" type="ORF">AUK13_02525</name>
</gene>
<dbReference type="STRING" id="1805236.AUK13_02525"/>
<proteinExistence type="predicted"/>
<evidence type="ECO:0000256" key="1">
    <source>
        <dbReference type="SAM" id="MobiDB-lite"/>
    </source>
</evidence>
<keyword evidence="2" id="KW-0472">Membrane</keyword>
<reference evidence="3 4" key="1">
    <citation type="journal article" date="2016" name="Environ. Microbiol.">
        <title>Genomic resolution of a cold subsurface aquifer community provides metabolic insights for novel microbes adapted to high CO concentrations.</title>
        <authorList>
            <person name="Probst A.J."/>
            <person name="Castelle C.J."/>
            <person name="Singh A."/>
            <person name="Brown C.T."/>
            <person name="Anantharaman K."/>
            <person name="Sharon I."/>
            <person name="Hug L.A."/>
            <person name="Burstein D."/>
            <person name="Emerson J.B."/>
            <person name="Thomas B.C."/>
            <person name="Banfield J.F."/>
        </authorList>
    </citation>
    <scope>NUCLEOTIDE SEQUENCE [LARGE SCALE GENOMIC DNA]</scope>
    <source>
        <strain evidence="3">CG2_30_39_24</strain>
    </source>
</reference>
<feature type="region of interest" description="Disordered" evidence="1">
    <location>
        <begin position="57"/>
        <end position="77"/>
    </location>
</feature>
<evidence type="ECO:0000256" key="2">
    <source>
        <dbReference type="SAM" id="Phobius"/>
    </source>
</evidence>
<keyword evidence="2" id="KW-1133">Transmembrane helix</keyword>
<feature type="transmembrane region" description="Helical" evidence="2">
    <location>
        <begin position="12"/>
        <end position="30"/>
    </location>
</feature>
<evidence type="ECO:0000313" key="3">
    <source>
        <dbReference type="EMBL" id="OIP55694.1"/>
    </source>
</evidence>
<accession>A0A1J5FJG9</accession>
<evidence type="ECO:0000313" key="4">
    <source>
        <dbReference type="Proteomes" id="UP000183922"/>
    </source>
</evidence>